<accession>X1MLP2</accession>
<reference evidence="1" key="1">
    <citation type="journal article" date="2014" name="Front. Microbiol.">
        <title>High frequency of phylogenetically diverse reductive dehalogenase-homologous genes in deep subseafloor sedimentary metagenomes.</title>
        <authorList>
            <person name="Kawai M."/>
            <person name="Futagami T."/>
            <person name="Toyoda A."/>
            <person name="Takaki Y."/>
            <person name="Nishi S."/>
            <person name="Hori S."/>
            <person name="Arai W."/>
            <person name="Tsubouchi T."/>
            <person name="Morono Y."/>
            <person name="Uchiyama I."/>
            <person name="Ito T."/>
            <person name="Fujiyama A."/>
            <person name="Inagaki F."/>
            <person name="Takami H."/>
        </authorList>
    </citation>
    <scope>NUCLEOTIDE SEQUENCE</scope>
    <source>
        <strain evidence="1">Expedition CK06-06</strain>
    </source>
</reference>
<gene>
    <name evidence="1" type="ORF">S06H3_29068</name>
</gene>
<proteinExistence type="predicted"/>
<dbReference type="EMBL" id="BARV01017012">
    <property type="protein sequence ID" value="GAI32228.1"/>
    <property type="molecule type" value="Genomic_DNA"/>
</dbReference>
<dbReference type="AlphaFoldDB" id="X1MLP2"/>
<protein>
    <submittedName>
        <fullName evidence="1">Uncharacterized protein</fullName>
    </submittedName>
</protein>
<sequence length="259" mass="28525">ELFSEGTPQEGITIAFEDVSENNPNLGEGITNSNGKCSLIIDIDDQTVAGPHLIQASTGFTINYTIYFLNAPIEINLTDVDPTIIDKTVSSNTRIMGVLFDPLNGKGVPDGEVEFILLDSSNNKISLAFTPDSDLTDNDGDYNTIVYVNDHVMNGTYDVRVDFNGSFHVGSLSGVFSQFYSYPQLSDSSSEISVDIINPDAIFLDLFINGYPSDDFSNPRVNRNTSVGFVKFKKYLYTILGLGLRPFSILFSFIKVLFE</sequence>
<organism evidence="1">
    <name type="scientific">marine sediment metagenome</name>
    <dbReference type="NCBI Taxonomy" id="412755"/>
    <lineage>
        <taxon>unclassified sequences</taxon>
        <taxon>metagenomes</taxon>
        <taxon>ecological metagenomes</taxon>
    </lineage>
</organism>
<name>X1MLP2_9ZZZZ</name>
<evidence type="ECO:0000313" key="1">
    <source>
        <dbReference type="EMBL" id="GAI32228.1"/>
    </source>
</evidence>
<feature type="non-terminal residue" evidence="1">
    <location>
        <position position="1"/>
    </location>
</feature>
<comment type="caution">
    <text evidence="1">The sequence shown here is derived from an EMBL/GenBank/DDBJ whole genome shotgun (WGS) entry which is preliminary data.</text>
</comment>